<gene>
    <name evidence="2" type="ORF">TrVE_jg11638</name>
</gene>
<dbReference type="AlphaFoldDB" id="A0A9W7ELC6"/>
<reference evidence="3" key="1">
    <citation type="journal article" date="2023" name="Commun. Biol.">
        <title>Genome analysis of Parmales, the sister group of diatoms, reveals the evolutionary specialization of diatoms from phago-mixotrophs to photoautotrophs.</title>
        <authorList>
            <person name="Ban H."/>
            <person name="Sato S."/>
            <person name="Yoshikawa S."/>
            <person name="Yamada K."/>
            <person name="Nakamura Y."/>
            <person name="Ichinomiya M."/>
            <person name="Sato N."/>
            <person name="Blanc-Mathieu R."/>
            <person name="Endo H."/>
            <person name="Kuwata A."/>
            <person name="Ogata H."/>
        </authorList>
    </citation>
    <scope>NUCLEOTIDE SEQUENCE [LARGE SCALE GENOMIC DNA]</scope>
    <source>
        <strain evidence="3">NIES 3699</strain>
    </source>
</reference>
<evidence type="ECO:0000313" key="3">
    <source>
        <dbReference type="Proteomes" id="UP001165160"/>
    </source>
</evidence>
<dbReference type="Proteomes" id="UP001165160">
    <property type="component" value="Unassembled WGS sequence"/>
</dbReference>
<keyword evidence="3" id="KW-1185">Reference proteome</keyword>
<proteinExistence type="predicted"/>
<dbReference type="EMBL" id="BRXX01000019">
    <property type="protein sequence ID" value="GMH82817.1"/>
    <property type="molecule type" value="Genomic_DNA"/>
</dbReference>
<evidence type="ECO:0008006" key="4">
    <source>
        <dbReference type="Google" id="ProtNLM"/>
    </source>
</evidence>
<evidence type="ECO:0000256" key="1">
    <source>
        <dbReference type="SAM" id="Phobius"/>
    </source>
</evidence>
<keyword evidence="1" id="KW-0472">Membrane</keyword>
<keyword evidence="1" id="KW-0812">Transmembrane</keyword>
<evidence type="ECO:0000313" key="2">
    <source>
        <dbReference type="EMBL" id="GMH82817.1"/>
    </source>
</evidence>
<dbReference type="InterPro" id="IPR036282">
    <property type="entry name" value="Glutathione-S-Trfase_C_sf"/>
</dbReference>
<sequence length="339" mass="38305">MLSVPVQDSAEFLHLFSLGCRPSVVPMSLSLALGTFLATLTGSLLIFRRLFLPAPGRFLLISLPYSHFVELARWSLKLNPNDESAYDEIKFPIGPHSLFVPIFRLLFGGTDDSSSLPGYSSSVPFSLWQLQPRFLRKLMGLPFTVDSNGKSYSDSWSHLEIANLTIEDDFKFLLDDILGPAVRQVAYNEIFASNMQFYREIQPGVTPQRGMWFLMFIHDIFEKLFKVTSVMRSLMALNDEQVSMSSERIIEVFQKCNEILARHQYLGSGSGSDTFGGADLAFSALAAWAVLPPNLGDPEIPSHLLKEKHFGPKFVAFRSRLRSHKAFQHVLHCYKIHRP</sequence>
<keyword evidence="1" id="KW-1133">Transmembrane helix</keyword>
<protein>
    <recommendedName>
        <fullName evidence="4">Glutathione S-transferase</fullName>
    </recommendedName>
</protein>
<organism evidence="2 3">
    <name type="scientific">Triparma verrucosa</name>
    <dbReference type="NCBI Taxonomy" id="1606542"/>
    <lineage>
        <taxon>Eukaryota</taxon>
        <taxon>Sar</taxon>
        <taxon>Stramenopiles</taxon>
        <taxon>Ochrophyta</taxon>
        <taxon>Bolidophyceae</taxon>
        <taxon>Parmales</taxon>
        <taxon>Triparmaceae</taxon>
        <taxon>Triparma</taxon>
    </lineage>
</organism>
<feature type="transmembrane region" description="Helical" evidence="1">
    <location>
        <begin position="24"/>
        <end position="47"/>
    </location>
</feature>
<accession>A0A9W7ELC6</accession>
<name>A0A9W7ELC6_9STRA</name>
<dbReference type="SUPFAM" id="SSF47616">
    <property type="entry name" value="GST C-terminal domain-like"/>
    <property type="match status" value="1"/>
</dbReference>
<comment type="caution">
    <text evidence="2">The sequence shown here is derived from an EMBL/GenBank/DDBJ whole genome shotgun (WGS) entry which is preliminary data.</text>
</comment>